<gene>
    <name evidence="6" type="ORF">FK530_17950</name>
</gene>
<proteinExistence type="inferred from homology"/>
<dbReference type="SUPFAM" id="SSF46785">
    <property type="entry name" value="Winged helix' DNA-binding domain"/>
    <property type="match status" value="1"/>
</dbReference>
<dbReference type="Gene3D" id="1.10.10.10">
    <property type="entry name" value="Winged helix-like DNA-binding domain superfamily/Winged helix DNA-binding domain"/>
    <property type="match status" value="1"/>
</dbReference>
<dbReference type="SUPFAM" id="SSF53850">
    <property type="entry name" value="Periplasmic binding protein-like II"/>
    <property type="match status" value="1"/>
</dbReference>
<evidence type="ECO:0000259" key="5">
    <source>
        <dbReference type="PROSITE" id="PS50931"/>
    </source>
</evidence>
<reference evidence="6 7" key="1">
    <citation type="submission" date="2019-06" db="EMBL/GenBank/DDBJ databases">
        <title>Tsukamurella conjunctivitidis sp. nov., Tsukamurella assacharolytica sp. nov. and Tsukamurella sputae sp. nov. isolated from patients with conjunctivitis, bacteraemia (lymphoma) and respiratory infection (sputum) in Hong Kong.</title>
        <authorList>
            <person name="Teng J.L.L."/>
            <person name="Lee H.H."/>
            <person name="Fong J.Y.H."/>
            <person name="Fok K.M.N."/>
            <person name="Lau S.K.P."/>
            <person name="Woo P.C.Y."/>
        </authorList>
    </citation>
    <scope>NUCLEOTIDE SEQUENCE [LARGE SCALE GENOMIC DNA]</scope>
    <source>
        <strain evidence="6 7">HKU72</strain>
    </source>
</reference>
<dbReference type="InterPro" id="IPR000847">
    <property type="entry name" value="LysR_HTH_N"/>
</dbReference>
<dbReference type="GO" id="GO:0003677">
    <property type="term" value="F:DNA binding"/>
    <property type="evidence" value="ECO:0007669"/>
    <property type="project" value="UniProtKB-KW"/>
</dbReference>
<keyword evidence="2" id="KW-0805">Transcription regulation</keyword>
<dbReference type="GO" id="GO:0005829">
    <property type="term" value="C:cytosol"/>
    <property type="evidence" value="ECO:0007669"/>
    <property type="project" value="TreeGrafter"/>
</dbReference>
<dbReference type="OrthoDB" id="3176554at2"/>
<dbReference type="Gene3D" id="3.40.190.10">
    <property type="entry name" value="Periplasmic binding protein-like II"/>
    <property type="match status" value="2"/>
</dbReference>
<dbReference type="InterPro" id="IPR036390">
    <property type="entry name" value="WH_DNA-bd_sf"/>
</dbReference>
<name>A0A5C5RY69_9ACTN</name>
<evidence type="ECO:0000313" key="6">
    <source>
        <dbReference type="EMBL" id="TWS27612.1"/>
    </source>
</evidence>
<evidence type="ECO:0000256" key="1">
    <source>
        <dbReference type="ARBA" id="ARBA00009437"/>
    </source>
</evidence>
<comment type="similarity">
    <text evidence="1">Belongs to the LysR transcriptional regulatory family.</text>
</comment>
<dbReference type="CDD" id="cd05466">
    <property type="entry name" value="PBP2_LTTR_substrate"/>
    <property type="match status" value="1"/>
</dbReference>
<dbReference type="PROSITE" id="PS50931">
    <property type="entry name" value="HTH_LYSR"/>
    <property type="match status" value="1"/>
</dbReference>
<feature type="domain" description="HTH lysR-type" evidence="5">
    <location>
        <begin position="1"/>
        <end position="58"/>
    </location>
</feature>
<dbReference type="Proteomes" id="UP000319375">
    <property type="component" value="Unassembled WGS sequence"/>
</dbReference>
<dbReference type="GO" id="GO:0003700">
    <property type="term" value="F:DNA-binding transcription factor activity"/>
    <property type="evidence" value="ECO:0007669"/>
    <property type="project" value="InterPro"/>
</dbReference>
<evidence type="ECO:0000256" key="3">
    <source>
        <dbReference type="ARBA" id="ARBA00023125"/>
    </source>
</evidence>
<keyword evidence="7" id="KW-1185">Reference proteome</keyword>
<dbReference type="AlphaFoldDB" id="A0A5C5RY69"/>
<dbReference type="Pfam" id="PF00126">
    <property type="entry name" value="HTH_1"/>
    <property type="match status" value="1"/>
</dbReference>
<dbReference type="PRINTS" id="PR00039">
    <property type="entry name" value="HTHLYSR"/>
</dbReference>
<organism evidence="6 7">
    <name type="scientific">Tsukamurella conjunctivitidis</name>
    <dbReference type="NCBI Taxonomy" id="2592068"/>
    <lineage>
        <taxon>Bacteria</taxon>
        <taxon>Bacillati</taxon>
        <taxon>Actinomycetota</taxon>
        <taxon>Actinomycetes</taxon>
        <taxon>Mycobacteriales</taxon>
        <taxon>Tsukamurellaceae</taxon>
        <taxon>Tsukamurella</taxon>
    </lineage>
</organism>
<dbReference type="EMBL" id="VIGX01000012">
    <property type="protein sequence ID" value="TWS27612.1"/>
    <property type="molecule type" value="Genomic_DNA"/>
</dbReference>
<dbReference type="InterPro" id="IPR036388">
    <property type="entry name" value="WH-like_DNA-bd_sf"/>
</dbReference>
<dbReference type="RefSeq" id="WP_146488349.1">
    <property type="nucleotide sequence ID" value="NZ_VIGX01000012.1"/>
</dbReference>
<dbReference type="InterPro" id="IPR050950">
    <property type="entry name" value="HTH-type_LysR_regulators"/>
</dbReference>
<keyword evidence="4" id="KW-0804">Transcription</keyword>
<evidence type="ECO:0000256" key="4">
    <source>
        <dbReference type="ARBA" id="ARBA00023163"/>
    </source>
</evidence>
<accession>A0A5C5RY69</accession>
<sequence>MERYQFEYFLAVVDHGGINAAASALNLAQPTISQAIRLTERELGVLLFHRIGRGMVLSSAGHALVGPARRVMRDLIVAGSALSDNIGRARGRLDLAAASTMSAGTLADIVAAVRREAPGVVLRISELSDEAAAPLLLREGHCEIAICHLPVAVGTGLAELEFGEQEWWLTFPPGMGVPGTDPLMLADVPDTPFVVVPKGTPRAREIEIEVRRAGRELRVSAVLEHREARLSYVLAGLGAAFLDRPLAEEAQRRGATVRSISPRVSSPVGLVYDPDRLSVAGRVFVETVRARQVSWH</sequence>
<evidence type="ECO:0000313" key="7">
    <source>
        <dbReference type="Proteomes" id="UP000319375"/>
    </source>
</evidence>
<protein>
    <submittedName>
        <fullName evidence="6">LysR family transcriptional regulator</fullName>
    </submittedName>
</protein>
<dbReference type="PANTHER" id="PTHR30419">
    <property type="entry name" value="HTH-TYPE TRANSCRIPTIONAL REGULATOR YBHD"/>
    <property type="match status" value="1"/>
</dbReference>
<dbReference type="Pfam" id="PF03466">
    <property type="entry name" value="LysR_substrate"/>
    <property type="match status" value="1"/>
</dbReference>
<evidence type="ECO:0000256" key="2">
    <source>
        <dbReference type="ARBA" id="ARBA00023015"/>
    </source>
</evidence>
<comment type="caution">
    <text evidence="6">The sequence shown here is derived from an EMBL/GenBank/DDBJ whole genome shotgun (WGS) entry which is preliminary data.</text>
</comment>
<dbReference type="InterPro" id="IPR005119">
    <property type="entry name" value="LysR_subst-bd"/>
</dbReference>
<keyword evidence="3" id="KW-0238">DNA-binding</keyword>